<dbReference type="OrthoDB" id="2019491at2759"/>
<evidence type="ECO:0000313" key="10">
    <source>
        <dbReference type="Proteomes" id="UP000684084"/>
    </source>
</evidence>
<dbReference type="NCBIfam" id="NF001859">
    <property type="entry name" value="PRK00591.1"/>
    <property type="match status" value="1"/>
</dbReference>
<evidence type="ECO:0000259" key="8">
    <source>
        <dbReference type="PROSITE" id="PS00745"/>
    </source>
</evidence>
<dbReference type="HAMAP" id="MF_00093">
    <property type="entry name" value="Rel_fac_1"/>
    <property type="match status" value="1"/>
</dbReference>
<dbReference type="FunFam" id="3.30.70.1660:FF:000002">
    <property type="entry name" value="Peptide chain release factor 1"/>
    <property type="match status" value="1"/>
</dbReference>
<evidence type="ECO:0000313" key="9">
    <source>
        <dbReference type="EMBL" id="CAB5374470.1"/>
    </source>
</evidence>
<reference evidence="9" key="1">
    <citation type="submission" date="2020-05" db="EMBL/GenBank/DDBJ databases">
        <authorList>
            <person name="Rincon C."/>
            <person name="Sanders R I."/>
            <person name="Robbins C."/>
            <person name="Chaturvedi A."/>
        </authorList>
    </citation>
    <scope>NUCLEOTIDE SEQUENCE</scope>
    <source>
        <strain evidence="9">CHB12</strain>
    </source>
</reference>
<dbReference type="GO" id="GO:0005739">
    <property type="term" value="C:mitochondrion"/>
    <property type="evidence" value="ECO:0007669"/>
    <property type="project" value="GOC"/>
</dbReference>
<dbReference type="Proteomes" id="UP000684084">
    <property type="component" value="Unassembled WGS sequence"/>
</dbReference>
<dbReference type="FunFam" id="3.30.70.1660:FF:000004">
    <property type="entry name" value="Peptide chain release factor 1"/>
    <property type="match status" value="1"/>
</dbReference>
<keyword evidence="3" id="KW-0488">Methylation</keyword>
<dbReference type="InterPro" id="IPR005139">
    <property type="entry name" value="PCRF"/>
</dbReference>
<dbReference type="EMBL" id="CAGKOT010000033">
    <property type="protein sequence ID" value="CAB5374470.1"/>
    <property type="molecule type" value="Genomic_DNA"/>
</dbReference>
<dbReference type="PROSITE" id="PS00745">
    <property type="entry name" value="RF_PROK_I"/>
    <property type="match status" value="1"/>
</dbReference>
<feature type="region of interest" description="Disordered" evidence="7">
    <location>
        <begin position="370"/>
        <end position="389"/>
    </location>
</feature>
<keyword evidence="4" id="KW-0963">Cytoplasm</keyword>
<dbReference type="FunFam" id="3.30.160.20:FF:000004">
    <property type="entry name" value="Peptide chain release factor 1"/>
    <property type="match status" value="1"/>
</dbReference>
<organism evidence="9 10">
    <name type="scientific">Rhizophagus irregularis</name>
    <dbReference type="NCBI Taxonomy" id="588596"/>
    <lineage>
        <taxon>Eukaryota</taxon>
        <taxon>Fungi</taxon>
        <taxon>Fungi incertae sedis</taxon>
        <taxon>Mucoromycota</taxon>
        <taxon>Glomeromycotina</taxon>
        <taxon>Glomeromycetes</taxon>
        <taxon>Glomerales</taxon>
        <taxon>Glomeraceae</taxon>
        <taxon>Rhizophagus</taxon>
    </lineage>
</organism>
<proteinExistence type="inferred from homology"/>
<feature type="compositionally biased region" description="Basic and acidic residues" evidence="7">
    <location>
        <begin position="370"/>
        <end position="379"/>
    </location>
</feature>
<dbReference type="GO" id="GO:0005829">
    <property type="term" value="C:cytosol"/>
    <property type="evidence" value="ECO:0007669"/>
    <property type="project" value="UniProtKB-ARBA"/>
</dbReference>
<dbReference type="PANTHER" id="PTHR43804">
    <property type="entry name" value="LD18447P"/>
    <property type="match status" value="1"/>
</dbReference>
<dbReference type="SMART" id="SM00937">
    <property type="entry name" value="PCRF"/>
    <property type="match status" value="1"/>
</dbReference>
<evidence type="ECO:0000256" key="4">
    <source>
        <dbReference type="ARBA" id="ARBA00022490"/>
    </source>
</evidence>
<comment type="caution">
    <text evidence="9">The sequence shown here is derived from an EMBL/GenBank/DDBJ whole genome shotgun (WGS) entry which is preliminary data.</text>
</comment>
<keyword evidence="6" id="KW-0175">Coiled coil</keyword>
<comment type="subcellular location">
    <subcellularLocation>
        <location evidence="1">Cytoplasm</location>
    </subcellularLocation>
</comment>
<evidence type="ECO:0000256" key="1">
    <source>
        <dbReference type="ARBA" id="ARBA00004496"/>
    </source>
</evidence>
<sequence>MVKLLLSFVFTPYNPDKEIAINYLSINSINSINSLNSLNSINSYLKKSPLINFNYNVSSYSTGSTSQDLIIKETLFNPKVHEKLENLVIRHSKLSETLSNQISSDNPDNPEEIANLSKELSSLIDITNSYNELKKVQGELEEIKKILQETTTSSDEEEFKNLIQEEYHEYLEKLKLLEQQVIQGLLPKDLADEGNAIIELRAGTGGDEAALFVNDILRMYERYAELCKWKFEILSKSEDSIGAIKGVIATISGKGVFGNMKFESGVHRVQRVPITEKAGRIHTSTITVAILPVPSEADVKFKESDLRIDYYRSSGKGGQHVNTTSSAVRITHIPSGIVVSIQDERSQPKNKAKALQILQARLYDMERNKLHQERSENRKQQVGTGERSEKIRTYNFAQNRVTDHRINLTLHELDNVLNGESLQVIVDGLKVHNQIDILQSSYI</sequence>
<feature type="coiled-coil region" evidence="6">
    <location>
        <begin position="133"/>
        <end position="180"/>
    </location>
</feature>
<feature type="domain" description="Prokaryotic-type class I peptide chain release factors" evidence="8">
    <location>
        <begin position="312"/>
        <end position="328"/>
    </location>
</feature>
<evidence type="ECO:0000256" key="5">
    <source>
        <dbReference type="ARBA" id="ARBA00022917"/>
    </source>
</evidence>
<dbReference type="Pfam" id="PF00472">
    <property type="entry name" value="RF-1"/>
    <property type="match status" value="1"/>
</dbReference>
<evidence type="ECO:0000256" key="6">
    <source>
        <dbReference type="SAM" id="Coils"/>
    </source>
</evidence>
<dbReference type="InterPro" id="IPR000352">
    <property type="entry name" value="Pep_chain_release_fac_I"/>
</dbReference>
<dbReference type="InterPro" id="IPR004373">
    <property type="entry name" value="RF-1"/>
</dbReference>
<dbReference type="GO" id="GO:0016149">
    <property type="term" value="F:translation release factor activity, codon specific"/>
    <property type="evidence" value="ECO:0007669"/>
    <property type="project" value="InterPro"/>
</dbReference>
<dbReference type="PANTHER" id="PTHR43804:SF7">
    <property type="entry name" value="LD18447P"/>
    <property type="match status" value="1"/>
</dbReference>
<dbReference type="AlphaFoldDB" id="A0A916EB92"/>
<evidence type="ECO:0000256" key="3">
    <source>
        <dbReference type="ARBA" id="ARBA00022481"/>
    </source>
</evidence>
<evidence type="ECO:0000256" key="7">
    <source>
        <dbReference type="SAM" id="MobiDB-lite"/>
    </source>
</evidence>
<dbReference type="VEuPathDB" id="FungiDB:RhiirFUN_015728"/>
<dbReference type="NCBIfam" id="TIGR00019">
    <property type="entry name" value="prfA"/>
    <property type="match status" value="1"/>
</dbReference>
<name>A0A916EB92_9GLOM</name>
<keyword evidence="5" id="KW-0648">Protein biosynthesis</keyword>
<accession>A0A916EB92</accession>
<dbReference type="Pfam" id="PF03462">
    <property type="entry name" value="PCRF"/>
    <property type="match status" value="1"/>
</dbReference>
<dbReference type="GO" id="GO:0070126">
    <property type="term" value="P:mitochondrial translational termination"/>
    <property type="evidence" value="ECO:0007669"/>
    <property type="project" value="UniProtKB-ARBA"/>
</dbReference>
<protein>
    <recommendedName>
        <fullName evidence="8">Prokaryotic-type class I peptide chain release factors domain-containing protein</fullName>
    </recommendedName>
</protein>
<comment type="similarity">
    <text evidence="2">Belongs to the prokaryotic/mitochondrial release factor family.</text>
</comment>
<dbReference type="InterPro" id="IPR050057">
    <property type="entry name" value="Prokaryotic/Mito_RF"/>
</dbReference>
<gene>
    <name evidence="9" type="ORF">CHRIB12_LOCUS14461</name>
</gene>
<evidence type="ECO:0000256" key="2">
    <source>
        <dbReference type="ARBA" id="ARBA00010835"/>
    </source>
</evidence>